<keyword evidence="1 2" id="KW-0175">Coiled coil</keyword>
<dbReference type="STRING" id="7574.A0A1S3H1T3"/>
<dbReference type="AlphaFoldDB" id="A0A1S3H1T3"/>
<evidence type="ECO:0000313" key="6">
    <source>
        <dbReference type="RefSeq" id="XP_013380085.1"/>
    </source>
</evidence>
<dbReference type="InterPro" id="IPR051825">
    <property type="entry name" value="SRCIN1"/>
</dbReference>
<feature type="compositionally biased region" description="Basic and acidic residues" evidence="3">
    <location>
        <begin position="783"/>
        <end position="802"/>
    </location>
</feature>
<sequence>MDVIYELPEDNSSDKGSIDLQLNDSASAHSTSSEAKATGGGTMDRLKSWYGSLRGKKRVPVQLNARGEYETASLDRATSRKGKIRRHTVGGSGIAGDIMRAEEEVKLKQRDALFDHLAQRYPQHSNTIQGYHQRVPDPAMEVRPSSVQMQRRMVAQDQRQHYGYEEEDDGIMSEAETEATGNFRRGGFVRSSLPMRSPRGERPPALVFLVFNGATKRALLPPELAHLDTIKALFARSFGDQLNMKMLENPRKKIFVMDPNSNYYRPLEDVRDIRDRCVLKLHDLDSKDTLQTKPVYYGNRNYEDPSYYSEPEYDSGVSHMRRPPTKSPTYHGYPPQQVPGQSRTLPPPSEYMSHDEIQRMFLQQQVVAGRPPGRGPTPTGQWEGQRGRTTPTSQPYGPPQRPPPSPGPHQGYPPQPSRQMAAQSLPTTPIMQRDPRTMNYNNAYQSGTRSGNVTPTPSNDPGTRMQMAKMEAQLANLTALVHNVVSRPGSAAGSLTGSHNSGSASSISGGSTSTPQPEISSEVQDSIRGLQAKAKELKTECRNLRRIQEAQADNIRDTIREAFEKIKDAMTGVPGASGHPLRARRSRADVHCDTFKQDCKRVENELSDLESSVEELRSDVINRRCRVNMADVESMALALSHISKALGELKGGFPVLQEELKTVMTAEMEVVVKEEKYLKDEPERLESALKKCKKLTGTLFTLKRLASVQEHRTPVVPQLMTMTVGEDEKKALFENIQHMIPNHDARMLSIEASENSRERKKKLVTSHEVRKFEKSLELASRALREKREKEVEEEDARKKLEGDSGIMNDMSNTSDPMQPERDGSETDTMKRRKALRELSPEKETSIDDDLEKPQSSSHAPPLAPPSLAQSQQSAFKRVIPGGGYIRPATLKLPARGPLAGSYQVASQVAVQSVTEKQQIAVTQVAHSHTLPREQNSKSHLNRTNQSQIRTNSRQKVLGPHMMTYL</sequence>
<feature type="coiled-coil region" evidence="2">
    <location>
        <begin position="592"/>
        <end position="619"/>
    </location>
</feature>
<dbReference type="KEGG" id="lak:106151392"/>
<keyword evidence="5" id="KW-1185">Reference proteome</keyword>
<dbReference type="Gene3D" id="1.20.58.1540">
    <property type="entry name" value="Actin interacting protein 3, C-terminal domain"/>
    <property type="match status" value="1"/>
</dbReference>
<evidence type="ECO:0000256" key="3">
    <source>
        <dbReference type="SAM" id="MobiDB-lite"/>
    </source>
</evidence>
<feature type="region of interest" description="Disordered" evidence="3">
    <location>
        <begin position="489"/>
        <end position="523"/>
    </location>
</feature>
<evidence type="ECO:0000259" key="4">
    <source>
        <dbReference type="SMART" id="SM00806"/>
    </source>
</evidence>
<dbReference type="InParanoid" id="A0A1S3H1T3"/>
<dbReference type="SMART" id="SM00806">
    <property type="entry name" value="AIP3"/>
    <property type="match status" value="1"/>
</dbReference>
<feature type="region of interest" description="Disordered" evidence="3">
    <location>
        <begin position="783"/>
        <end position="872"/>
    </location>
</feature>
<feature type="region of interest" description="Disordered" evidence="3">
    <location>
        <begin position="930"/>
        <end position="952"/>
    </location>
</feature>
<dbReference type="InterPro" id="IPR022782">
    <property type="entry name" value="AIP3-like_C"/>
</dbReference>
<organism evidence="5 6">
    <name type="scientific">Lingula anatina</name>
    <name type="common">Brachiopod</name>
    <name type="synonym">Lingula unguis</name>
    <dbReference type="NCBI Taxonomy" id="7574"/>
    <lineage>
        <taxon>Eukaryota</taxon>
        <taxon>Metazoa</taxon>
        <taxon>Spiralia</taxon>
        <taxon>Lophotrochozoa</taxon>
        <taxon>Brachiopoda</taxon>
        <taxon>Linguliformea</taxon>
        <taxon>Lingulata</taxon>
        <taxon>Lingulida</taxon>
        <taxon>Linguloidea</taxon>
        <taxon>Lingulidae</taxon>
        <taxon>Lingula</taxon>
    </lineage>
</organism>
<dbReference type="OrthoDB" id="6022652at2759"/>
<dbReference type="Proteomes" id="UP000085678">
    <property type="component" value="Unplaced"/>
</dbReference>
<evidence type="ECO:0000313" key="5">
    <source>
        <dbReference type="Proteomes" id="UP000085678"/>
    </source>
</evidence>
<feature type="compositionally biased region" description="Polar residues" evidence="3">
    <location>
        <begin position="25"/>
        <end position="35"/>
    </location>
</feature>
<dbReference type="PANTHER" id="PTHR22741:SF10">
    <property type="entry name" value="COILED-COIL DOMAIN-CONTAINING PROTEIN CG32809"/>
    <property type="match status" value="1"/>
</dbReference>
<feature type="region of interest" description="Disordered" evidence="3">
    <location>
        <begin position="25"/>
        <end position="44"/>
    </location>
</feature>
<proteinExistence type="predicted"/>
<feature type="compositionally biased region" description="Polar residues" evidence="3">
    <location>
        <begin position="418"/>
        <end position="430"/>
    </location>
</feature>
<evidence type="ECO:0000256" key="2">
    <source>
        <dbReference type="SAM" id="Coils"/>
    </source>
</evidence>
<feature type="compositionally biased region" description="Pro residues" evidence="3">
    <location>
        <begin position="396"/>
        <end position="416"/>
    </location>
</feature>
<feature type="region of interest" description="Disordered" evidence="3">
    <location>
        <begin position="296"/>
        <end position="351"/>
    </location>
</feature>
<feature type="compositionally biased region" description="Low complexity" evidence="3">
    <location>
        <begin position="494"/>
        <end position="514"/>
    </location>
</feature>
<dbReference type="PANTHER" id="PTHR22741">
    <property type="entry name" value="P140CAP/SNIP-RELATED"/>
    <property type="match status" value="1"/>
</dbReference>
<dbReference type="GO" id="GO:0005737">
    <property type="term" value="C:cytoplasm"/>
    <property type="evidence" value="ECO:0007669"/>
    <property type="project" value="TreeGrafter"/>
</dbReference>
<feature type="compositionally biased region" description="Polar residues" evidence="3">
    <location>
        <begin position="937"/>
        <end position="952"/>
    </location>
</feature>
<evidence type="ECO:0000256" key="1">
    <source>
        <dbReference type="ARBA" id="ARBA00023054"/>
    </source>
</evidence>
<feature type="compositionally biased region" description="Basic and acidic residues" evidence="3">
    <location>
        <begin position="818"/>
        <end position="845"/>
    </location>
</feature>
<protein>
    <submittedName>
        <fullName evidence="6">Coiled-coil domain-containing protein AGAP005037 isoform X1</fullName>
    </submittedName>
</protein>
<dbReference type="Pfam" id="PF03915">
    <property type="entry name" value="AIP3"/>
    <property type="match status" value="1"/>
</dbReference>
<gene>
    <name evidence="6" type="primary">LOC106151392</name>
</gene>
<dbReference type="GO" id="GO:0005519">
    <property type="term" value="F:cytoskeletal regulatory protein binding"/>
    <property type="evidence" value="ECO:0007669"/>
    <property type="project" value="InterPro"/>
</dbReference>
<dbReference type="GeneID" id="106151392"/>
<feature type="region of interest" description="Disordered" evidence="3">
    <location>
        <begin position="368"/>
        <end position="463"/>
    </location>
</feature>
<feature type="compositionally biased region" description="Low complexity" evidence="3">
    <location>
        <begin position="853"/>
        <end position="872"/>
    </location>
</feature>
<feature type="compositionally biased region" description="Polar residues" evidence="3">
    <location>
        <begin position="438"/>
        <end position="461"/>
    </location>
</feature>
<feature type="domain" description="Actin interacting protein 3 C-terminal" evidence="4">
    <location>
        <begin position="418"/>
        <end position="788"/>
    </location>
</feature>
<dbReference type="RefSeq" id="XP_013380085.1">
    <property type="nucleotide sequence ID" value="XM_013524631.1"/>
</dbReference>
<dbReference type="FunCoup" id="A0A1S3H1T3">
    <property type="interactions" value="171"/>
</dbReference>
<accession>A0A1S3H1T3</accession>
<reference evidence="6" key="1">
    <citation type="submission" date="2025-08" db="UniProtKB">
        <authorList>
            <consortium name="RefSeq"/>
        </authorList>
    </citation>
    <scope>IDENTIFICATION</scope>
    <source>
        <tissue evidence="6">Gonads</tissue>
    </source>
</reference>
<dbReference type="InterPro" id="IPR005613">
    <property type="entry name" value="AIP3_C"/>
</dbReference>
<name>A0A1S3H1T3_LINAN</name>